<feature type="transmembrane region" description="Helical" evidence="10">
    <location>
        <begin position="377"/>
        <end position="395"/>
    </location>
</feature>
<keyword evidence="5" id="KW-0460">Magnesium</keyword>
<keyword evidence="4 10" id="KW-0812">Transmembrane</keyword>
<evidence type="ECO:0000256" key="4">
    <source>
        <dbReference type="ARBA" id="ARBA00022692"/>
    </source>
</evidence>
<organism evidence="13 14">
    <name type="scientific">Cyclotella cryptica</name>
    <dbReference type="NCBI Taxonomy" id="29204"/>
    <lineage>
        <taxon>Eukaryota</taxon>
        <taxon>Sar</taxon>
        <taxon>Stramenopiles</taxon>
        <taxon>Ochrophyta</taxon>
        <taxon>Bacillariophyta</taxon>
        <taxon>Coscinodiscophyceae</taxon>
        <taxon>Thalassiosirophycidae</taxon>
        <taxon>Stephanodiscales</taxon>
        <taxon>Stephanodiscaceae</taxon>
        <taxon>Cyclotella</taxon>
    </lineage>
</organism>
<keyword evidence="14" id="KW-1185">Reference proteome</keyword>
<dbReference type="AlphaFoldDB" id="A0ABD3QWX9"/>
<sequence>MNSSTRWLLVLIYLVATCLPKIRAFLPPWSPLQTRLSVQRKTSHEHHRRPRRFQRPQSTIQSTSNNNSPATSDAALISQLTSENALLKARLKLLQSQNDELLRQQRKESLQQQQKHTERTVREQRLILEDFEGEGRPAFASRPHDTYGTSLFDASVSNLFTLFPRHAITILELDAMGRIVDGWDKQNKRYTEPWDIESEKVNGDVLIITNDDTAAEDDELGLDSNSISDSSEYEDDDELGLEELQSSITQKRPQEPSGTSASEDALCEYNEVTEKWTASTSIDECPVEPNISFTDAMKSRAYWLVGLLALQSCSGFILSRNEALLQDHPVIVYFLTMLVGAGGNAGNQASVRVIRGLALGTLNTQTQSQFLSRELRMAFALSTILSIAGFFRAIVFHTPFPETMAVTCALSLIVFSSICLGAVLPLFLQRLGVDPAHSSTTIQVVMDILGVVLTVFVSTIVLDSVWGKMLIKALGALGF</sequence>
<keyword evidence="11" id="KW-0732">Signal</keyword>
<evidence type="ECO:0000256" key="11">
    <source>
        <dbReference type="SAM" id="SignalP"/>
    </source>
</evidence>
<feature type="coiled-coil region" evidence="8">
    <location>
        <begin position="77"/>
        <end position="104"/>
    </location>
</feature>
<dbReference type="PANTHER" id="PTHR41394">
    <property type="entry name" value="MAGNESIUM TRANSPORTER MGTE"/>
    <property type="match status" value="1"/>
</dbReference>
<comment type="similarity">
    <text evidence="2">Belongs to the SLC41A transporter family.</text>
</comment>
<proteinExistence type="inferred from homology"/>
<feature type="region of interest" description="Disordered" evidence="9">
    <location>
        <begin position="37"/>
        <end position="71"/>
    </location>
</feature>
<evidence type="ECO:0000256" key="3">
    <source>
        <dbReference type="ARBA" id="ARBA00022448"/>
    </source>
</evidence>
<keyword evidence="7 10" id="KW-0472">Membrane</keyword>
<feature type="transmembrane region" description="Helical" evidence="10">
    <location>
        <begin position="440"/>
        <end position="462"/>
    </location>
</feature>
<keyword evidence="8" id="KW-0175">Coiled coil</keyword>
<feature type="region of interest" description="Disordered" evidence="9">
    <location>
        <begin position="212"/>
        <end position="238"/>
    </location>
</feature>
<evidence type="ECO:0000256" key="1">
    <source>
        <dbReference type="ARBA" id="ARBA00004141"/>
    </source>
</evidence>
<evidence type="ECO:0000313" key="13">
    <source>
        <dbReference type="EMBL" id="KAL3804880.1"/>
    </source>
</evidence>
<dbReference type="Gene3D" id="1.10.357.20">
    <property type="entry name" value="SLC41 divalent cation transporters, integral membrane domain"/>
    <property type="match status" value="1"/>
</dbReference>
<dbReference type="InterPro" id="IPR006667">
    <property type="entry name" value="SLC41_membr_dom"/>
</dbReference>
<dbReference type="SUPFAM" id="SSF161093">
    <property type="entry name" value="MgtE membrane domain-like"/>
    <property type="match status" value="1"/>
</dbReference>
<feature type="signal peptide" evidence="11">
    <location>
        <begin position="1"/>
        <end position="24"/>
    </location>
</feature>
<evidence type="ECO:0000256" key="6">
    <source>
        <dbReference type="ARBA" id="ARBA00022989"/>
    </source>
</evidence>
<evidence type="ECO:0000256" key="7">
    <source>
        <dbReference type="ARBA" id="ARBA00023136"/>
    </source>
</evidence>
<feature type="transmembrane region" description="Helical" evidence="10">
    <location>
        <begin position="407"/>
        <end position="428"/>
    </location>
</feature>
<evidence type="ECO:0000259" key="12">
    <source>
        <dbReference type="Pfam" id="PF01769"/>
    </source>
</evidence>
<evidence type="ECO:0000256" key="5">
    <source>
        <dbReference type="ARBA" id="ARBA00022842"/>
    </source>
</evidence>
<feature type="compositionally biased region" description="Basic residues" evidence="9">
    <location>
        <begin position="41"/>
        <end position="54"/>
    </location>
</feature>
<evidence type="ECO:0000313" key="14">
    <source>
        <dbReference type="Proteomes" id="UP001516023"/>
    </source>
</evidence>
<evidence type="ECO:0000256" key="2">
    <source>
        <dbReference type="ARBA" id="ARBA00009749"/>
    </source>
</evidence>
<dbReference type="InterPro" id="IPR036739">
    <property type="entry name" value="SLC41_membr_dom_sf"/>
</dbReference>
<keyword evidence="3" id="KW-0813">Transport</keyword>
<feature type="domain" description="SLC41A/MgtE integral membrane" evidence="12">
    <location>
        <begin position="336"/>
        <end position="456"/>
    </location>
</feature>
<name>A0ABD3QWX9_9STRA</name>
<evidence type="ECO:0000256" key="10">
    <source>
        <dbReference type="SAM" id="Phobius"/>
    </source>
</evidence>
<protein>
    <recommendedName>
        <fullName evidence="12">SLC41A/MgtE integral membrane domain-containing protein</fullName>
    </recommendedName>
</protein>
<feature type="compositionally biased region" description="Low complexity" evidence="9">
    <location>
        <begin position="55"/>
        <end position="68"/>
    </location>
</feature>
<comment type="caution">
    <text evidence="13">The sequence shown here is derived from an EMBL/GenBank/DDBJ whole genome shotgun (WGS) entry which is preliminary data.</text>
</comment>
<keyword evidence="6 10" id="KW-1133">Transmembrane helix</keyword>
<dbReference type="PANTHER" id="PTHR41394:SF5">
    <property type="entry name" value="SLC41A_MGTE INTEGRAL MEMBRANE DOMAIN-CONTAINING PROTEIN"/>
    <property type="match status" value="1"/>
</dbReference>
<evidence type="ECO:0000256" key="9">
    <source>
        <dbReference type="SAM" id="MobiDB-lite"/>
    </source>
</evidence>
<gene>
    <name evidence="13" type="ORF">HJC23_006652</name>
</gene>
<dbReference type="Proteomes" id="UP001516023">
    <property type="component" value="Unassembled WGS sequence"/>
</dbReference>
<dbReference type="GO" id="GO:0016020">
    <property type="term" value="C:membrane"/>
    <property type="evidence" value="ECO:0007669"/>
    <property type="project" value="UniProtKB-SubCell"/>
</dbReference>
<reference evidence="13 14" key="1">
    <citation type="journal article" date="2020" name="G3 (Bethesda)">
        <title>Improved Reference Genome for Cyclotella cryptica CCMP332, a Model for Cell Wall Morphogenesis, Salinity Adaptation, and Lipid Production in Diatoms (Bacillariophyta).</title>
        <authorList>
            <person name="Roberts W.R."/>
            <person name="Downey K.M."/>
            <person name="Ruck E.C."/>
            <person name="Traller J.C."/>
            <person name="Alverson A.J."/>
        </authorList>
    </citation>
    <scope>NUCLEOTIDE SEQUENCE [LARGE SCALE GENOMIC DNA]</scope>
    <source>
        <strain evidence="13 14">CCMP332</strain>
    </source>
</reference>
<comment type="subcellular location">
    <subcellularLocation>
        <location evidence="1">Membrane</location>
        <topology evidence="1">Multi-pass membrane protein</topology>
    </subcellularLocation>
</comment>
<feature type="chain" id="PRO_5044879306" description="SLC41A/MgtE integral membrane domain-containing protein" evidence="11">
    <location>
        <begin position="25"/>
        <end position="479"/>
    </location>
</feature>
<accession>A0ABD3QWX9</accession>
<dbReference type="EMBL" id="JABMIG020000005">
    <property type="protein sequence ID" value="KAL3804880.1"/>
    <property type="molecule type" value="Genomic_DNA"/>
</dbReference>
<dbReference type="Pfam" id="PF01769">
    <property type="entry name" value="MgtE"/>
    <property type="match status" value="1"/>
</dbReference>
<evidence type="ECO:0000256" key="8">
    <source>
        <dbReference type="SAM" id="Coils"/>
    </source>
</evidence>